<sequence>MARVFVSYAMKDRFVARDIADRLTRLGTDVWTSDQLEIGDDLSSKIEQELAAASVLVVLITRDSLRSHWVTSEWTRAMADAKRVIPVLYEVSFDELPPGLATRQGLKVENGDIDGVARSIHEVVSRMSSAPAPKLAEDSRALVVRAAVEEVLADLGYRPGVPKVEEGPVVDDKLVFVVISYEEKMEPVYEAIEAAASAVGLKALRLKDVHDDFRITEQMLKMIREARFVVADLTDEKQNVYFELGYARGLGKKVITIAHQQTKIHFDVYDWVYIPYLDSRPLERKLVDRFRIELERDAT</sequence>
<comment type="caution">
    <text evidence="2">The sequence shown here is derived from an EMBL/GenBank/DDBJ whole genome shotgun (WGS) entry which is preliminary data.</text>
</comment>
<dbReference type="Gene3D" id="3.40.50.450">
    <property type="match status" value="1"/>
</dbReference>
<feature type="domain" description="TIR" evidence="1">
    <location>
        <begin position="1"/>
        <end position="124"/>
    </location>
</feature>
<dbReference type="InterPro" id="IPR035897">
    <property type="entry name" value="Toll_tir_struct_dom_sf"/>
</dbReference>
<keyword evidence="3" id="KW-1185">Reference proteome</keyword>
<dbReference type="Proteomes" id="UP000542674">
    <property type="component" value="Unassembled WGS sequence"/>
</dbReference>
<evidence type="ECO:0000313" key="2">
    <source>
        <dbReference type="EMBL" id="MBB4969410.1"/>
    </source>
</evidence>
<dbReference type="PROSITE" id="PS50104">
    <property type="entry name" value="TIR"/>
    <property type="match status" value="1"/>
</dbReference>
<dbReference type="SUPFAM" id="SSF52200">
    <property type="entry name" value="Toll/Interleukin receptor TIR domain"/>
    <property type="match status" value="1"/>
</dbReference>
<dbReference type="RefSeq" id="WP_184675074.1">
    <property type="nucleotide sequence ID" value="NZ_BAABAI010000021.1"/>
</dbReference>
<dbReference type="GO" id="GO:0007165">
    <property type="term" value="P:signal transduction"/>
    <property type="evidence" value="ECO:0007669"/>
    <property type="project" value="InterPro"/>
</dbReference>
<evidence type="ECO:0000313" key="3">
    <source>
        <dbReference type="Proteomes" id="UP000542674"/>
    </source>
</evidence>
<name>A0A7W7WZE9_9PSEU</name>
<dbReference type="Gene3D" id="3.40.50.10140">
    <property type="entry name" value="Toll/interleukin-1 receptor homology (TIR) domain"/>
    <property type="match status" value="1"/>
</dbReference>
<dbReference type="InterPro" id="IPR000157">
    <property type="entry name" value="TIR_dom"/>
</dbReference>
<proteinExistence type="predicted"/>
<dbReference type="AlphaFoldDB" id="A0A7W7WZE9"/>
<accession>A0A7W7WZE9</accession>
<dbReference type="SMART" id="SM00255">
    <property type="entry name" value="TIR"/>
    <property type="match status" value="1"/>
</dbReference>
<organism evidence="2 3">
    <name type="scientific">Saccharothrix violaceirubra</name>
    <dbReference type="NCBI Taxonomy" id="413306"/>
    <lineage>
        <taxon>Bacteria</taxon>
        <taxon>Bacillati</taxon>
        <taxon>Actinomycetota</taxon>
        <taxon>Actinomycetes</taxon>
        <taxon>Pseudonocardiales</taxon>
        <taxon>Pseudonocardiaceae</taxon>
        <taxon>Saccharothrix</taxon>
    </lineage>
</organism>
<dbReference type="EMBL" id="JACHJS010000001">
    <property type="protein sequence ID" value="MBB4969410.1"/>
    <property type="molecule type" value="Genomic_DNA"/>
</dbReference>
<dbReference type="Pfam" id="PF13676">
    <property type="entry name" value="TIR_2"/>
    <property type="match status" value="1"/>
</dbReference>
<gene>
    <name evidence="2" type="ORF">F4559_006769</name>
</gene>
<protein>
    <recommendedName>
        <fullName evidence="1">TIR domain-containing protein</fullName>
    </recommendedName>
</protein>
<evidence type="ECO:0000259" key="1">
    <source>
        <dbReference type="PROSITE" id="PS50104"/>
    </source>
</evidence>
<reference evidence="2 3" key="1">
    <citation type="submission" date="2020-08" db="EMBL/GenBank/DDBJ databases">
        <title>Sequencing the genomes of 1000 actinobacteria strains.</title>
        <authorList>
            <person name="Klenk H.-P."/>
        </authorList>
    </citation>
    <scope>NUCLEOTIDE SEQUENCE [LARGE SCALE GENOMIC DNA]</scope>
    <source>
        <strain evidence="2 3">DSM 45084</strain>
    </source>
</reference>
<dbReference type="SUPFAM" id="SSF52309">
    <property type="entry name" value="N-(deoxy)ribosyltransferase-like"/>
    <property type="match status" value="1"/>
</dbReference>